<reference evidence="1" key="1">
    <citation type="submission" date="2018-10" db="EMBL/GenBank/DDBJ databases">
        <title>Effector identification in a new, highly contiguous assembly of the strawberry crown rot pathogen Phytophthora cactorum.</title>
        <authorList>
            <person name="Armitage A.D."/>
            <person name="Nellist C.F."/>
            <person name="Bates H."/>
            <person name="Vickerstaff R.J."/>
            <person name="Harrison R.J."/>
        </authorList>
    </citation>
    <scope>NUCLEOTIDE SEQUENCE</scope>
    <source>
        <strain evidence="1">4040</strain>
    </source>
</reference>
<name>A0A8T1B6Q7_9STRA</name>
<dbReference type="AlphaFoldDB" id="A0A8T1B6Q7"/>
<comment type="caution">
    <text evidence="1">The sequence shown here is derived from an EMBL/GenBank/DDBJ whole genome shotgun (WGS) entry which is preliminary data.</text>
</comment>
<dbReference type="EMBL" id="RCMK01001291">
    <property type="protein sequence ID" value="KAG2897625.1"/>
    <property type="molecule type" value="Genomic_DNA"/>
</dbReference>
<evidence type="ECO:0000313" key="2">
    <source>
        <dbReference type="Proteomes" id="UP000736787"/>
    </source>
</evidence>
<proteinExistence type="predicted"/>
<sequence length="131" mass="14725">MLSNELDPRKHNANGIIYERDEYWKRSARIPSQASALHFSSHLDPQTRNKHAEHLLKALDGDSIELIVFDYTTHSADLLTQLANGDLSKGTCGVDPFAFFMGAGDAYNGVYDTNLVSPQRQTSRMRQEAEQ</sequence>
<protein>
    <submittedName>
        <fullName evidence="1">Uncharacterized protein</fullName>
    </submittedName>
</protein>
<accession>A0A8T1B6Q7</accession>
<dbReference type="Proteomes" id="UP000736787">
    <property type="component" value="Unassembled WGS sequence"/>
</dbReference>
<evidence type="ECO:0000313" key="1">
    <source>
        <dbReference type="EMBL" id="KAG2897625.1"/>
    </source>
</evidence>
<organism evidence="1 2">
    <name type="scientific">Phytophthora cactorum</name>
    <dbReference type="NCBI Taxonomy" id="29920"/>
    <lineage>
        <taxon>Eukaryota</taxon>
        <taxon>Sar</taxon>
        <taxon>Stramenopiles</taxon>
        <taxon>Oomycota</taxon>
        <taxon>Peronosporomycetes</taxon>
        <taxon>Peronosporales</taxon>
        <taxon>Peronosporaceae</taxon>
        <taxon>Phytophthora</taxon>
    </lineage>
</organism>
<gene>
    <name evidence="1" type="ORF">PC117_g22746</name>
</gene>